<sequence length="166" mass="19065">MVDRSTNVKSCLFENNSIYEQRPCPSSSDRHVNDFFKFYMIRSIVYHVTTKQKAQYENKTLAMILNKGSLSVMNSKLGFKDGHLTLKPGNATCSRNQFFLIEQGREISTADGYTTIPFNLMIFARCLNGEYSHCLYDPLANLFNPVDSFSKFTPNKNVIYLLKTEE</sequence>
<evidence type="ECO:0000313" key="2">
    <source>
        <dbReference type="WBParaSite" id="nRc.2.0.1.t21334-RA"/>
    </source>
</evidence>
<evidence type="ECO:0000313" key="1">
    <source>
        <dbReference type="Proteomes" id="UP000887565"/>
    </source>
</evidence>
<proteinExistence type="predicted"/>
<dbReference type="AlphaFoldDB" id="A0A915J6C9"/>
<dbReference type="Proteomes" id="UP000887565">
    <property type="component" value="Unplaced"/>
</dbReference>
<dbReference type="WBParaSite" id="nRc.2.0.1.t21334-RA">
    <property type="protein sequence ID" value="nRc.2.0.1.t21334-RA"/>
    <property type="gene ID" value="nRc.2.0.1.g21334"/>
</dbReference>
<protein>
    <submittedName>
        <fullName evidence="2">Uncharacterized protein</fullName>
    </submittedName>
</protein>
<reference evidence="2" key="1">
    <citation type="submission" date="2022-11" db="UniProtKB">
        <authorList>
            <consortium name="WormBaseParasite"/>
        </authorList>
    </citation>
    <scope>IDENTIFICATION</scope>
</reference>
<keyword evidence="1" id="KW-1185">Reference proteome</keyword>
<organism evidence="1 2">
    <name type="scientific">Romanomermis culicivorax</name>
    <name type="common">Nematode worm</name>
    <dbReference type="NCBI Taxonomy" id="13658"/>
    <lineage>
        <taxon>Eukaryota</taxon>
        <taxon>Metazoa</taxon>
        <taxon>Ecdysozoa</taxon>
        <taxon>Nematoda</taxon>
        <taxon>Enoplea</taxon>
        <taxon>Dorylaimia</taxon>
        <taxon>Mermithida</taxon>
        <taxon>Mermithoidea</taxon>
        <taxon>Mermithidae</taxon>
        <taxon>Romanomermis</taxon>
    </lineage>
</organism>
<name>A0A915J6C9_ROMCU</name>
<accession>A0A915J6C9</accession>